<dbReference type="OrthoDB" id="9793109at2"/>
<dbReference type="CDD" id="cd05403">
    <property type="entry name" value="NT_KNTase_like"/>
    <property type="match status" value="1"/>
</dbReference>
<dbReference type="InterPro" id="IPR043519">
    <property type="entry name" value="NT_sf"/>
</dbReference>
<dbReference type="InterPro" id="IPR052930">
    <property type="entry name" value="TA_antitoxin_MntA"/>
</dbReference>
<sequence>MPPQPEPIIDHLRSRLTGLLAIYAFGSRVQGTATAESDLDLAVLVEGYADPLQLWELASELSELAGCPVDLLDVRAASTVMQHQIFTTGQRWWAADYRAALFEAAMLSEKVELDRARAGLLADIVQRGRIYDR</sequence>
<evidence type="ECO:0000259" key="1">
    <source>
        <dbReference type="Pfam" id="PF18765"/>
    </source>
</evidence>
<dbReference type="RefSeq" id="WP_090415635.1">
    <property type="nucleotide sequence ID" value="NZ_FNOY01000075.1"/>
</dbReference>
<gene>
    <name evidence="2" type="ORF">SAMN05421881_10751</name>
</gene>
<dbReference type="GO" id="GO:0016740">
    <property type="term" value="F:transferase activity"/>
    <property type="evidence" value="ECO:0007669"/>
    <property type="project" value="UniProtKB-KW"/>
</dbReference>
<dbReference type="NCBIfam" id="NF047752">
    <property type="entry name" value="MntA_antitoxin"/>
    <property type="match status" value="1"/>
</dbReference>
<evidence type="ECO:0000313" key="2">
    <source>
        <dbReference type="EMBL" id="SDY89008.1"/>
    </source>
</evidence>
<protein>
    <submittedName>
        <fullName evidence="2">Nucleotidyltransferase domain-containing protein</fullName>
    </submittedName>
</protein>
<dbReference type="Gene3D" id="3.30.460.10">
    <property type="entry name" value="Beta Polymerase, domain 2"/>
    <property type="match status" value="1"/>
</dbReference>
<accession>A0A1H3NJL0</accession>
<dbReference type="InterPro" id="IPR041633">
    <property type="entry name" value="Polbeta"/>
</dbReference>
<dbReference type="PANTHER" id="PTHR43852">
    <property type="entry name" value="NUCLEOTIDYLTRANSFERASE"/>
    <property type="match status" value="1"/>
</dbReference>
<feature type="domain" description="Polymerase beta nucleotidyltransferase" evidence="1">
    <location>
        <begin position="14"/>
        <end position="91"/>
    </location>
</feature>
<dbReference type="PANTHER" id="PTHR43852:SF2">
    <property type="entry name" value="PROTEIN ADENYLYLTRANSFERASE MNTA"/>
    <property type="match status" value="1"/>
</dbReference>
<name>A0A1H3NJL0_9PROT</name>
<dbReference type="Pfam" id="PF18765">
    <property type="entry name" value="Polbeta"/>
    <property type="match status" value="1"/>
</dbReference>
<evidence type="ECO:0000313" key="3">
    <source>
        <dbReference type="Proteomes" id="UP000198640"/>
    </source>
</evidence>
<dbReference type="EMBL" id="FNOY01000075">
    <property type="protein sequence ID" value="SDY89008.1"/>
    <property type="molecule type" value="Genomic_DNA"/>
</dbReference>
<dbReference type="Proteomes" id="UP000198640">
    <property type="component" value="Unassembled WGS sequence"/>
</dbReference>
<reference evidence="2 3" key="1">
    <citation type="submission" date="2016-10" db="EMBL/GenBank/DDBJ databases">
        <authorList>
            <person name="de Groot N.N."/>
        </authorList>
    </citation>
    <scope>NUCLEOTIDE SEQUENCE [LARGE SCALE GENOMIC DNA]</scope>
    <source>
        <strain evidence="2 3">Nm1</strain>
    </source>
</reference>
<keyword evidence="2" id="KW-0808">Transferase</keyword>
<organism evidence="2 3">
    <name type="scientific">Nitrosomonas halophila</name>
    <dbReference type="NCBI Taxonomy" id="44576"/>
    <lineage>
        <taxon>Bacteria</taxon>
        <taxon>Pseudomonadati</taxon>
        <taxon>Pseudomonadota</taxon>
        <taxon>Betaproteobacteria</taxon>
        <taxon>Nitrosomonadales</taxon>
        <taxon>Nitrosomonadaceae</taxon>
        <taxon>Nitrosomonas</taxon>
    </lineage>
</organism>
<dbReference type="AlphaFoldDB" id="A0A1H3NJL0"/>
<keyword evidence="3" id="KW-1185">Reference proteome</keyword>
<proteinExistence type="predicted"/>
<dbReference type="SUPFAM" id="SSF81301">
    <property type="entry name" value="Nucleotidyltransferase"/>
    <property type="match status" value="1"/>
</dbReference>